<dbReference type="InterPro" id="IPR006665">
    <property type="entry name" value="OmpA-like"/>
</dbReference>
<name>A0A1I3F6J4_9ACTN</name>
<dbReference type="PROSITE" id="PS51123">
    <property type="entry name" value="OMPA_2"/>
    <property type="match status" value="1"/>
</dbReference>
<protein>
    <submittedName>
        <fullName evidence="7">Outer membrane protein OmpA</fullName>
    </submittedName>
</protein>
<feature type="chain" id="PRO_5011560945" evidence="5">
    <location>
        <begin position="32"/>
        <end position="193"/>
    </location>
</feature>
<dbReference type="PRINTS" id="PR01021">
    <property type="entry name" value="OMPADOMAIN"/>
</dbReference>
<dbReference type="PANTHER" id="PTHR30329:SF21">
    <property type="entry name" value="LIPOPROTEIN YIAD-RELATED"/>
    <property type="match status" value="1"/>
</dbReference>
<dbReference type="SUPFAM" id="SSF103088">
    <property type="entry name" value="OmpA-like"/>
    <property type="match status" value="1"/>
</dbReference>
<evidence type="ECO:0000259" key="6">
    <source>
        <dbReference type="PROSITE" id="PS51123"/>
    </source>
</evidence>
<evidence type="ECO:0000256" key="3">
    <source>
        <dbReference type="ARBA" id="ARBA00023237"/>
    </source>
</evidence>
<dbReference type="Proteomes" id="UP000199111">
    <property type="component" value="Unassembled WGS sequence"/>
</dbReference>
<dbReference type="InterPro" id="IPR006664">
    <property type="entry name" value="OMP_bac"/>
</dbReference>
<keyword evidence="3" id="KW-0998">Cell outer membrane</keyword>
<dbReference type="RefSeq" id="WP_093885020.1">
    <property type="nucleotide sequence ID" value="NZ_FOQY01000001.1"/>
</dbReference>
<evidence type="ECO:0000256" key="1">
    <source>
        <dbReference type="ARBA" id="ARBA00004442"/>
    </source>
</evidence>
<dbReference type="EMBL" id="FOQY01000001">
    <property type="protein sequence ID" value="SFI06859.1"/>
    <property type="molecule type" value="Genomic_DNA"/>
</dbReference>
<comment type="subcellular location">
    <subcellularLocation>
        <location evidence="1">Cell outer membrane</location>
    </subcellularLocation>
</comment>
<dbReference type="InterPro" id="IPR036737">
    <property type="entry name" value="OmpA-like_sf"/>
</dbReference>
<keyword evidence="5" id="KW-0732">Signal</keyword>
<feature type="domain" description="OmpA-like" evidence="6">
    <location>
        <begin position="70"/>
        <end position="193"/>
    </location>
</feature>
<keyword evidence="8" id="KW-1185">Reference proteome</keyword>
<dbReference type="CDD" id="cd07185">
    <property type="entry name" value="OmpA_C-like"/>
    <property type="match status" value="1"/>
</dbReference>
<sequence length="193" mass="20238">MSRSPEPVWRVLVAAVLAGGLVAGAAPAAWAEPEPPADATAPVEDLILPVDDILAEVESLDGSESESKQGETVTLALTSDVLFALDRAVLSAKAAARLRGVAGRIRTESAGGVVKIVGHTDDQGADAYNDRLSLRRAQAVQEGLRALLSGQSVTFEATGLGERRPKAPNIVAGKPVEENRARNRRVEIVFTAK</sequence>
<evidence type="ECO:0000313" key="8">
    <source>
        <dbReference type="Proteomes" id="UP000199111"/>
    </source>
</evidence>
<feature type="signal peptide" evidence="5">
    <location>
        <begin position="1"/>
        <end position="31"/>
    </location>
</feature>
<dbReference type="InterPro" id="IPR050330">
    <property type="entry name" value="Bact_OuterMem_StrucFunc"/>
</dbReference>
<gene>
    <name evidence="7" type="ORF">SAMN05216275_10122</name>
</gene>
<dbReference type="AlphaFoldDB" id="A0A1I3F6J4"/>
<dbReference type="GO" id="GO:0009279">
    <property type="term" value="C:cell outer membrane"/>
    <property type="evidence" value="ECO:0007669"/>
    <property type="project" value="UniProtKB-SubCell"/>
</dbReference>
<reference evidence="8" key="1">
    <citation type="submission" date="2016-10" db="EMBL/GenBank/DDBJ databases">
        <authorList>
            <person name="Varghese N."/>
            <person name="Submissions S."/>
        </authorList>
    </citation>
    <scope>NUCLEOTIDE SEQUENCE [LARGE SCALE GENOMIC DNA]</scope>
    <source>
        <strain evidence="8">CGMCC 4.2126</strain>
    </source>
</reference>
<accession>A0A1I3F6J4</accession>
<evidence type="ECO:0000256" key="2">
    <source>
        <dbReference type="ARBA" id="ARBA00023136"/>
    </source>
</evidence>
<proteinExistence type="predicted"/>
<keyword evidence="2 4" id="KW-0472">Membrane</keyword>
<organism evidence="7 8">
    <name type="scientific">Streptosporangium canum</name>
    <dbReference type="NCBI Taxonomy" id="324952"/>
    <lineage>
        <taxon>Bacteria</taxon>
        <taxon>Bacillati</taxon>
        <taxon>Actinomycetota</taxon>
        <taxon>Actinomycetes</taxon>
        <taxon>Streptosporangiales</taxon>
        <taxon>Streptosporangiaceae</taxon>
        <taxon>Streptosporangium</taxon>
    </lineage>
</organism>
<evidence type="ECO:0000256" key="4">
    <source>
        <dbReference type="PROSITE-ProRule" id="PRU00473"/>
    </source>
</evidence>
<dbReference type="Pfam" id="PF00691">
    <property type="entry name" value="OmpA"/>
    <property type="match status" value="1"/>
</dbReference>
<evidence type="ECO:0000313" key="7">
    <source>
        <dbReference type="EMBL" id="SFI06859.1"/>
    </source>
</evidence>
<dbReference type="PANTHER" id="PTHR30329">
    <property type="entry name" value="STATOR ELEMENT OF FLAGELLAR MOTOR COMPLEX"/>
    <property type="match status" value="1"/>
</dbReference>
<dbReference type="GeneID" id="96295923"/>
<evidence type="ECO:0000256" key="5">
    <source>
        <dbReference type="SAM" id="SignalP"/>
    </source>
</evidence>
<dbReference type="Gene3D" id="3.30.1330.60">
    <property type="entry name" value="OmpA-like domain"/>
    <property type="match status" value="1"/>
</dbReference>